<sequence length="416" mass="44450">MKKLNLLFLSTAIAFGMASCDKDDNPSTGGGDAGAGTGRFVIAALPQSAAEGVADYLFTAEDLESGTLSTAGNGVEQDGTYRYYTTSKNLFFSMLYGQGNPGAVTIYKLDDQGKLSKQSNFQSETVQAFAAVADDILMMKISRRVTTENSLWYKVNTESLTISGQGQINTAQLSGNGEMAHFSWLKQVGNKVFAPFFSIKGSGDALFATAYPDSSWIAVFNYPDMSLNTIIRDNRSSFIGAYFNDGLEVVENGDVYAWSSPFATSDGASFNSTKPSAIMRIKSGELAWDQSYFFDVSDASGGSYICDKLYLGDGNFILFMSDKQNAYASGANKFAVANVNTKSFKWVTGTPGAEDITVIAMNNYAPKDGKTGFIGITTTDGKSVVYKFDAGTATATSGLVLTGGTINSINWLPSAE</sequence>
<dbReference type="AlphaFoldDB" id="A0A291QRA2"/>
<evidence type="ECO:0000313" key="2">
    <source>
        <dbReference type="Proteomes" id="UP000220133"/>
    </source>
</evidence>
<gene>
    <name evidence="1" type="ORF">COR50_04115</name>
</gene>
<dbReference type="PROSITE" id="PS51257">
    <property type="entry name" value="PROKAR_LIPOPROTEIN"/>
    <property type="match status" value="1"/>
</dbReference>
<evidence type="ECO:0000313" key="1">
    <source>
        <dbReference type="EMBL" id="ATL46423.1"/>
    </source>
</evidence>
<accession>A0A291QRA2</accession>
<name>A0A291QRA2_9BACT</name>
<evidence type="ECO:0008006" key="3">
    <source>
        <dbReference type="Google" id="ProtNLM"/>
    </source>
</evidence>
<dbReference type="EMBL" id="CP023777">
    <property type="protein sequence ID" value="ATL46423.1"/>
    <property type="molecule type" value="Genomic_DNA"/>
</dbReference>
<dbReference type="Pfam" id="PF14298">
    <property type="entry name" value="DUF4374"/>
    <property type="match status" value="2"/>
</dbReference>
<protein>
    <recommendedName>
        <fullName evidence="3">DUF4374 domain-containing protein</fullName>
    </recommendedName>
</protein>
<dbReference type="Proteomes" id="UP000220133">
    <property type="component" value="Chromosome"/>
</dbReference>
<dbReference type="InterPro" id="IPR025401">
    <property type="entry name" value="DUF4374"/>
</dbReference>
<dbReference type="KEGG" id="cbae:COR50_04115"/>
<dbReference type="SUPFAM" id="SSF69322">
    <property type="entry name" value="Tricorn protease domain 2"/>
    <property type="match status" value="1"/>
</dbReference>
<organism evidence="1 2">
    <name type="scientific">Chitinophaga caeni</name>
    <dbReference type="NCBI Taxonomy" id="2029983"/>
    <lineage>
        <taxon>Bacteria</taxon>
        <taxon>Pseudomonadati</taxon>
        <taxon>Bacteroidota</taxon>
        <taxon>Chitinophagia</taxon>
        <taxon>Chitinophagales</taxon>
        <taxon>Chitinophagaceae</taxon>
        <taxon>Chitinophaga</taxon>
    </lineage>
</organism>
<keyword evidence="2" id="KW-1185">Reference proteome</keyword>
<dbReference type="OrthoDB" id="738440at2"/>
<reference evidence="1 2" key="1">
    <citation type="submission" date="2017-10" db="EMBL/GenBank/DDBJ databases">
        <title>Paenichitinophaga pekingensis gen. nov., sp. nov., isolated from activated sludge.</title>
        <authorList>
            <person name="Jin D."/>
            <person name="Kong X."/>
            <person name="Deng Y."/>
            <person name="Bai Z."/>
        </authorList>
    </citation>
    <scope>NUCLEOTIDE SEQUENCE [LARGE SCALE GENOMIC DNA]</scope>
    <source>
        <strain evidence="1 2">13</strain>
    </source>
</reference>
<proteinExistence type="predicted"/>
<dbReference type="RefSeq" id="WP_098192811.1">
    <property type="nucleotide sequence ID" value="NZ_CP023777.1"/>
</dbReference>